<dbReference type="SUPFAM" id="SSF50475">
    <property type="entry name" value="FMN-binding split barrel"/>
    <property type="match status" value="1"/>
</dbReference>
<comment type="caution">
    <text evidence="6">The sequence shown here is derived from an EMBL/GenBank/DDBJ whole genome shotgun (WGS) entry which is preliminary data.</text>
</comment>
<dbReference type="InterPro" id="IPR005119">
    <property type="entry name" value="LysR_subst-bd"/>
</dbReference>
<dbReference type="InterPro" id="IPR012349">
    <property type="entry name" value="Split_barrel_FMN-bd"/>
</dbReference>
<dbReference type="Pfam" id="PF01613">
    <property type="entry name" value="Flavin_Reduct"/>
    <property type="match status" value="1"/>
</dbReference>
<dbReference type="RefSeq" id="WP_136354826.1">
    <property type="nucleotide sequence ID" value="NZ_SSNY01000002.1"/>
</dbReference>
<reference evidence="6 7" key="1">
    <citation type="submission" date="2019-04" db="EMBL/GenBank/DDBJ databases">
        <title>Mesorhizobium composti sp. nov., isolated from compost.</title>
        <authorList>
            <person name="Lin S.-Y."/>
            <person name="Hameed A."/>
            <person name="Hsieh Y.-T."/>
            <person name="Young C.-C."/>
        </authorList>
    </citation>
    <scope>NUCLEOTIDE SEQUENCE [LARGE SCALE GENOMIC DNA]</scope>
    <source>
        <strain evidence="6 7">CC-YTH430</strain>
    </source>
</reference>
<evidence type="ECO:0000313" key="7">
    <source>
        <dbReference type="Proteomes" id="UP000306441"/>
    </source>
</evidence>
<gene>
    <name evidence="6" type="ORF">E6C48_05465</name>
</gene>
<keyword evidence="3" id="KW-0238">DNA-binding</keyword>
<keyword evidence="2" id="KW-0805">Transcription regulation</keyword>
<keyword evidence="4" id="KW-0804">Transcription</keyword>
<protein>
    <recommendedName>
        <fullName evidence="5">Flavin reductase like domain-containing protein</fullName>
    </recommendedName>
</protein>
<dbReference type="InterPro" id="IPR002563">
    <property type="entry name" value="Flavin_Rdtase-like_dom"/>
</dbReference>
<keyword evidence="7" id="KW-1185">Reference proteome</keyword>
<accession>A0ABY2QAV0</accession>
<proteinExistence type="inferred from homology"/>
<feature type="domain" description="Flavin reductase like" evidence="5">
    <location>
        <begin position="13"/>
        <end position="162"/>
    </location>
</feature>
<dbReference type="EMBL" id="SSNY01000002">
    <property type="protein sequence ID" value="THF59096.1"/>
    <property type="molecule type" value="Genomic_DNA"/>
</dbReference>
<dbReference type="Pfam" id="PF03466">
    <property type="entry name" value="LysR_substrate"/>
    <property type="match status" value="1"/>
</dbReference>
<dbReference type="PANTHER" id="PTHR30346:SF0">
    <property type="entry name" value="HCA OPERON TRANSCRIPTIONAL ACTIVATOR HCAR"/>
    <property type="match status" value="1"/>
</dbReference>
<evidence type="ECO:0000256" key="1">
    <source>
        <dbReference type="ARBA" id="ARBA00009437"/>
    </source>
</evidence>
<dbReference type="Proteomes" id="UP000306441">
    <property type="component" value="Unassembled WGS sequence"/>
</dbReference>
<evidence type="ECO:0000313" key="6">
    <source>
        <dbReference type="EMBL" id="THF59096.1"/>
    </source>
</evidence>
<dbReference type="Gene3D" id="3.40.190.10">
    <property type="entry name" value="Periplasmic binding protein-like II"/>
    <property type="match status" value="2"/>
</dbReference>
<dbReference type="Gene3D" id="2.30.110.10">
    <property type="entry name" value="Electron Transport, Fmn-binding Protein, Chain A"/>
    <property type="match status" value="1"/>
</dbReference>
<dbReference type="PANTHER" id="PTHR30346">
    <property type="entry name" value="TRANSCRIPTIONAL DUAL REGULATOR HCAR-RELATED"/>
    <property type="match status" value="1"/>
</dbReference>
<dbReference type="SMART" id="SM00903">
    <property type="entry name" value="Flavin_Reduct"/>
    <property type="match status" value="1"/>
</dbReference>
<organism evidence="6 7">
    <name type="scientific">Ollibium composti</name>
    <dbReference type="NCBI Taxonomy" id="2675109"/>
    <lineage>
        <taxon>Bacteria</taxon>
        <taxon>Pseudomonadati</taxon>
        <taxon>Pseudomonadota</taxon>
        <taxon>Alphaproteobacteria</taxon>
        <taxon>Hyphomicrobiales</taxon>
        <taxon>Phyllobacteriaceae</taxon>
        <taxon>Ollibium</taxon>
    </lineage>
</organism>
<comment type="similarity">
    <text evidence="1">Belongs to the LysR transcriptional regulatory family.</text>
</comment>
<name>A0ABY2QAV0_9HYPH</name>
<evidence type="ECO:0000256" key="4">
    <source>
        <dbReference type="ARBA" id="ARBA00023163"/>
    </source>
</evidence>
<dbReference type="SUPFAM" id="SSF53850">
    <property type="entry name" value="Periplasmic binding protein-like II"/>
    <property type="match status" value="1"/>
</dbReference>
<evidence type="ECO:0000259" key="5">
    <source>
        <dbReference type="SMART" id="SM00903"/>
    </source>
</evidence>
<evidence type="ECO:0000256" key="2">
    <source>
        <dbReference type="ARBA" id="ARBA00023015"/>
    </source>
</evidence>
<evidence type="ECO:0000256" key="3">
    <source>
        <dbReference type="ARBA" id="ARBA00023125"/>
    </source>
</evidence>
<sequence length="399" mass="43577">MDAELRARFVESMSRVASAVTVVTTDGEAGRFGVTVSSMTSVSADTSRPSLLVSIHHLSPAGEAIRKNRRFCANVLSGNQTFVSDLFSGRLKHLNEDRFGEIPWHSGVTGAPIIEGAIASLDCELKTALLWGTHFILIGEVEQIELSRQRSPLVYANRGYRRAIPIAPEDRQPHDPHNQLRVGFFITLGPEFVPSLVADFASRTPAVDIRLLEADHDDLVEQMRAGKIDAAVTFGTVDEPELEAEVICPADPHVLLSADHPLAAKPSLRLGDVAELPMILLDYPSVRGAVAALFERNGLKPNVRLQSPSFAMVRGLVAQGLGYTLVPQAPRNRDRRGGETRAVPLKVDFPEGALVALARRPDRQSELARDFLARCKRSFQIQPDQERVGGRPAAGTKVR</sequence>